<evidence type="ECO:0000313" key="1">
    <source>
        <dbReference type="EMBL" id="MCD1296368.1"/>
    </source>
</evidence>
<dbReference type="NCBIfam" id="TIGR04256">
    <property type="entry name" value="GxxExxY"/>
    <property type="match status" value="1"/>
</dbReference>
<keyword evidence="2" id="KW-1185">Reference proteome</keyword>
<accession>A0AAP2W7F4</accession>
<sequence>MKAIEPLADKVIESAGEVHKELGSELLIEVYEKPLKKEMKKRGLSVVQKAWFPARYEDVVMEKAFFVDFFVDGTLLVKIKSDGPTTNLDIAILRSYLKHAGKSMGLLLNFYYEDFNDCFKKVMVY</sequence>
<dbReference type="InterPro" id="IPR026350">
    <property type="entry name" value="GxxExxY"/>
</dbReference>
<dbReference type="RefSeq" id="WP_230743369.1">
    <property type="nucleotide sequence ID" value="NZ_PGCK01000021.1"/>
</dbReference>
<dbReference type="EMBL" id="PGCK01000021">
    <property type="protein sequence ID" value="MCD1296368.1"/>
    <property type="molecule type" value="Genomic_DNA"/>
</dbReference>
<evidence type="ECO:0008006" key="3">
    <source>
        <dbReference type="Google" id="ProtNLM"/>
    </source>
</evidence>
<dbReference type="Pfam" id="PF13366">
    <property type="entry name" value="PDDEXK_3"/>
    <property type="match status" value="1"/>
</dbReference>
<evidence type="ECO:0000313" key="2">
    <source>
        <dbReference type="Proteomes" id="UP001320159"/>
    </source>
</evidence>
<gene>
    <name evidence="1" type="ORF">CUJ83_15330</name>
</gene>
<organism evidence="1 2">
    <name type="scientific">Methanooceanicella nereidis</name>
    <dbReference type="NCBI Taxonomy" id="2052831"/>
    <lineage>
        <taxon>Archaea</taxon>
        <taxon>Methanobacteriati</taxon>
        <taxon>Methanobacteriota</taxon>
        <taxon>Stenosarchaea group</taxon>
        <taxon>Methanomicrobia</taxon>
        <taxon>Methanocellales</taxon>
        <taxon>Methanocellaceae</taxon>
        <taxon>Methanooceanicella</taxon>
    </lineage>
</organism>
<dbReference type="AlphaFoldDB" id="A0AAP2W7F4"/>
<name>A0AAP2W7F4_9EURY</name>
<protein>
    <recommendedName>
        <fullName evidence="3">GxxExxY protein</fullName>
    </recommendedName>
</protein>
<proteinExistence type="predicted"/>
<reference evidence="1 2" key="1">
    <citation type="submission" date="2017-11" db="EMBL/GenBank/DDBJ databases">
        <title>Isolation and Characterization of Family Methanocellaceae Species from Potential Methane Hydrate Area Offshore Southwestern Taiwan.</title>
        <authorList>
            <person name="Zhang W.-L."/>
            <person name="Chen W.-C."/>
            <person name="Lai M.-C."/>
            <person name="Chen S.-C."/>
        </authorList>
    </citation>
    <scope>NUCLEOTIDE SEQUENCE [LARGE SCALE GENOMIC DNA]</scope>
    <source>
        <strain evidence="1 2">CWC-04</strain>
    </source>
</reference>
<comment type="caution">
    <text evidence="1">The sequence shown here is derived from an EMBL/GenBank/DDBJ whole genome shotgun (WGS) entry which is preliminary data.</text>
</comment>
<dbReference type="Proteomes" id="UP001320159">
    <property type="component" value="Unassembled WGS sequence"/>
</dbReference>